<dbReference type="GO" id="GO:0019843">
    <property type="term" value="F:rRNA binding"/>
    <property type="evidence" value="ECO:0007669"/>
    <property type="project" value="InterPro"/>
</dbReference>
<dbReference type="InterPro" id="IPR014717">
    <property type="entry name" value="Transl_elong_EF1B/ribsomal_bS6"/>
</dbReference>
<comment type="caution">
    <text evidence="5">The sequence shown here is derived from an EMBL/GenBank/DDBJ whole genome shotgun (WGS) entry which is preliminary data.</text>
</comment>
<dbReference type="EMBL" id="MHJA01000015">
    <property type="protein sequence ID" value="OGY61087.1"/>
    <property type="molecule type" value="Genomic_DNA"/>
</dbReference>
<dbReference type="GO" id="GO:0003735">
    <property type="term" value="F:structural constituent of ribosome"/>
    <property type="evidence" value="ECO:0007669"/>
    <property type="project" value="InterPro"/>
</dbReference>
<feature type="region of interest" description="Disordered" evidence="4">
    <location>
        <begin position="91"/>
        <end position="143"/>
    </location>
</feature>
<organism evidence="5 6">
    <name type="scientific">Candidatus Colwellbacteria bacterium RIFCSPLOWO2_02_FULL_45_11</name>
    <dbReference type="NCBI Taxonomy" id="1797692"/>
    <lineage>
        <taxon>Bacteria</taxon>
        <taxon>Candidatus Colwelliibacteriota</taxon>
    </lineage>
</organism>
<dbReference type="STRING" id="1797692.A3I33_01155"/>
<dbReference type="AlphaFoldDB" id="A0A1G1ZBT2"/>
<evidence type="ECO:0000256" key="1">
    <source>
        <dbReference type="ARBA" id="ARBA00009512"/>
    </source>
</evidence>
<dbReference type="SUPFAM" id="SSF54995">
    <property type="entry name" value="Ribosomal protein S6"/>
    <property type="match status" value="1"/>
</dbReference>
<dbReference type="InterPro" id="IPR000529">
    <property type="entry name" value="Ribosomal_bS6"/>
</dbReference>
<dbReference type="Gene3D" id="3.30.70.60">
    <property type="match status" value="1"/>
</dbReference>
<feature type="compositionally biased region" description="Low complexity" evidence="4">
    <location>
        <begin position="99"/>
        <end position="111"/>
    </location>
</feature>
<protein>
    <recommendedName>
        <fullName evidence="2">Small ribosomal subunit protein bS6</fullName>
    </recommendedName>
    <alternativeName>
        <fullName evidence="3">30S ribosomal protein S6</fullName>
    </alternativeName>
</protein>
<dbReference type="GO" id="GO:0005840">
    <property type="term" value="C:ribosome"/>
    <property type="evidence" value="ECO:0007669"/>
    <property type="project" value="InterPro"/>
</dbReference>
<evidence type="ECO:0000256" key="4">
    <source>
        <dbReference type="SAM" id="MobiDB-lite"/>
    </source>
</evidence>
<gene>
    <name evidence="5" type="ORF">A3I33_01155</name>
</gene>
<dbReference type="Proteomes" id="UP000176544">
    <property type="component" value="Unassembled WGS sequence"/>
</dbReference>
<evidence type="ECO:0000256" key="3">
    <source>
        <dbReference type="ARBA" id="ARBA00035520"/>
    </source>
</evidence>
<dbReference type="Pfam" id="PF01250">
    <property type="entry name" value="Ribosomal_S6"/>
    <property type="match status" value="1"/>
</dbReference>
<proteinExistence type="inferred from homology"/>
<evidence type="ECO:0000313" key="6">
    <source>
        <dbReference type="Proteomes" id="UP000176544"/>
    </source>
</evidence>
<accession>A0A1G1ZBT2</accession>
<dbReference type="InterPro" id="IPR035980">
    <property type="entry name" value="Ribosomal_bS6_sf"/>
</dbReference>
<feature type="compositionally biased region" description="Basic and acidic residues" evidence="4">
    <location>
        <begin position="134"/>
        <end position="143"/>
    </location>
</feature>
<dbReference type="GO" id="GO:0006412">
    <property type="term" value="P:translation"/>
    <property type="evidence" value="ECO:0007669"/>
    <property type="project" value="InterPro"/>
</dbReference>
<evidence type="ECO:0000256" key="2">
    <source>
        <dbReference type="ARBA" id="ARBA00035294"/>
    </source>
</evidence>
<sequence length="143" mass="15821">MKENDKKLYEVSFLAKSENGAAIIVKHLTRLGAEGLKEVDLKKMKLAYPMKGEASAFFGCINCELSADSVSKFTDAVKLEGEIIRTLIVEPQPARNRTAEVPSSSAPSESTKPARRKPTKREEPDDGTLSNELLEEKLEEILQ</sequence>
<name>A0A1G1ZBT2_9BACT</name>
<reference evidence="5 6" key="1">
    <citation type="journal article" date="2016" name="Nat. Commun.">
        <title>Thousands of microbial genomes shed light on interconnected biogeochemical processes in an aquifer system.</title>
        <authorList>
            <person name="Anantharaman K."/>
            <person name="Brown C.T."/>
            <person name="Hug L.A."/>
            <person name="Sharon I."/>
            <person name="Castelle C.J."/>
            <person name="Probst A.J."/>
            <person name="Thomas B.C."/>
            <person name="Singh A."/>
            <person name="Wilkins M.J."/>
            <person name="Karaoz U."/>
            <person name="Brodie E.L."/>
            <person name="Williams K.H."/>
            <person name="Hubbard S.S."/>
            <person name="Banfield J.F."/>
        </authorList>
    </citation>
    <scope>NUCLEOTIDE SEQUENCE [LARGE SCALE GENOMIC DNA]</scope>
</reference>
<evidence type="ECO:0000313" key="5">
    <source>
        <dbReference type="EMBL" id="OGY61087.1"/>
    </source>
</evidence>
<comment type="similarity">
    <text evidence="1">Belongs to the bacterial ribosomal protein bS6 family.</text>
</comment>